<evidence type="ECO:0000256" key="1">
    <source>
        <dbReference type="ARBA" id="ARBA00004651"/>
    </source>
</evidence>
<keyword evidence="6" id="KW-0675">Receptor</keyword>
<keyword evidence="7" id="KW-0325">Glycoprotein</keyword>
<evidence type="ECO:0000256" key="5">
    <source>
        <dbReference type="ARBA" id="ARBA00023136"/>
    </source>
</evidence>
<keyword evidence="3 8" id="KW-0812">Transmembrane</keyword>
<dbReference type="Proteomes" id="UP000502823">
    <property type="component" value="Unassembled WGS sequence"/>
</dbReference>
<organism evidence="9 10">
    <name type="scientific">Coptotermes formosanus</name>
    <name type="common">Formosan subterranean termite</name>
    <dbReference type="NCBI Taxonomy" id="36987"/>
    <lineage>
        <taxon>Eukaryota</taxon>
        <taxon>Metazoa</taxon>
        <taxon>Ecdysozoa</taxon>
        <taxon>Arthropoda</taxon>
        <taxon>Hexapoda</taxon>
        <taxon>Insecta</taxon>
        <taxon>Pterygota</taxon>
        <taxon>Neoptera</taxon>
        <taxon>Polyneoptera</taxon>
        <taxon>Dictyoptera</taxon>
        <taxon>Blattodea</taxon>
        <taxon>Blattoidea</taxon>
        <taxon>Termitoidae</taxon>
        <taxon>Rhinotermitidae</taxon>
        <taxon>Coptotermes</taxon>
    </lineage>
</organism>
<evidence type="ECO:0000256" key="6">
    <source>
        <dbReference type="ARBA" id="ARBA00023170"/>
    </source>
</evidence>
<evidence type="ECO:0008006" key="11">
    <source>
        <dbReference type="Google" id="ProtNLM"/>
    </source>
</evidence>
<dbReference type="Gene3D" id="3.40.190.10">
    <property type="entry name" value="Periplasmic binding protein-like II"/>
    <property type="match status" value="1"/>
</dbReference>
<dbReference type="GO" id="GO:0005886">
    <property type="term" value="C:plasma membrane"/>
    <property type="evidence" value="ECO:0007669"/>
    <property type="project" value="UniProtKB-SubCell"/>
</dbReference>
<dbReference type="PANTHER" id="PTHR42643:SF24">
    <property type="entry name" value="IONOTROPIC RECEPTOR 60A"/>
    <property type="match status" value="1"/>
</dbReference>
<keyword evidence="10" id="KW-1185">Reference proteome</keyword>
<proteinExistence type="predicted"/>
<evidence type="ECO:0000256" key="4">
    <source>
        <dbReference type="ARBA" id="ARBA00022989"/>
    </source>
</evidence>
<dbReference type="AlphaFoldDB" id="A0A6L2PAD5"/>
<feature type="non-terminal residue" evidence="9">
    <location>
        <position position="479"/>
    </location>
</feature>
<gene>
    <name evidence="9" type="ORF">Cfor_09492</name>
</gene>
<dbReference type="PANTHER" id="PTHR42643">
    <property type="entry name" value="IONOTROPIC RECEPTOR 20A-RELATED"/>
    <property type="match status" value="1"/>
</dbReference>
<protein>
    <recommendedName>
        <fullName evidence="11">Ionotropic glutamate receptor L-glutamate and glycine-binding domain-containing protein</fullName>
    </recommendedName>
</protein>
<dbReference type="InterPro" id="IPR052192">
    <property type="entry name" value="Insect_Ionotropic_Sensory_Rcpt"/>
</dbReference>
<feature type="non-terminal residue" evidence="9">
    <location>
        <position position="1"/>
    </location>
</feature>
<keyword evidence="5 8" id="KW-0472">Membrane</keyword>
<reference evidence="10" key="1">
    <citation type="submission" date="2020-01" db="EMBL/GenBank/DDBJ databases">
        <title>Draft genome sequence of the Termite Coptotermes fromosanus.</title>
        <authorList>
            <person name="Itakura S."/>
            <person name="Yosikawa Y."/>
            <person name="Umezawa K."/>
        </authorList>
    </citation>
    <scope>NUCLEOTIDE SEQUENCE [LARGE SCALE GENOMIC DNA]</scope>
</reference>
<evidence type="ECO:0000313" key="10">
    <source>
        <dbReference type="Proteomes" id="UP000502823"/>
    </source>
</evidence>
<accession>A0A6L2PAD5</accession>
<dbReference type="OrthoDB" id="413361at2759"/>
<name>A0A6L2PAD5_COPFO</name>
<evidence type="ECO:0000256" key="8">
    <source>
        <dbReference type="SAM" id="Phobius"/>
    </source>
</evidence>
<evidence type="ECO:0000256" key="7">
    <source>
        <dbReference type="ARBA" id="ARBA00023180"/>
    </source>
</evidence>
<comment type="subcellular location">
    <subcellularLocation>
        <location evidence="1">Cell membrane</location>
        <topology evidence="1">Multi-pass membrane protein</topology>
    </subcellularLocation>
</comment>
<keyword evidence="2" id="KW-1003">Cell membrane</keyword>
<keyword evidence="4 8" id="KW-1133">Transmembrane helix</keyword>
<evidence type="ECO:0000256" key="2">
    <source>
        <dbReference type="ARBA" id="ARBA00022475"/>
    </source>
</evidence>
<comment type="caution">
    <text evidence="9">The sequence shown here is derived from an EMBL/GenBank/DDBJ whole genome shotgun (WGS) entry which is preliminary data.</text>
</comment>
<dbReference type="InParanoid" id="A0A6L2PAD5"/>
<dbReference type="SUPFAM" id="SSF53850">
    <property type="entry name" value="Periplasmic binding protein-like II"/>
    <property type="match status" value="1"/>
</dbReference>
<evidence type="ECO:0000256" key="3">
    <source>
        <dbReference type="ARBA" id="ARBA00022692"/>
    </source>
</evidence>
<evidence type="ECO:0000313" key="9">
    <source>
        <dbReference type="EMBL" id="GFG29291.1"/>
    </source>
</evidence>
<feature type="transmembrane region" description="Helical" evidence="8">
    <location>
        <begin position="448"/>
        <end position="473"/>
    </location>
</feature>
<dbReference type="EMBL" id="BLKM01000124">
    <property type="protein sequence ID" value="GFG29291.1"/>
    <property type="molecule type" value="Genomic_DNA"/>
</dbReference>
<sequence>VGDFQFSLNTLIGVTVSVLNHHHSTCVYLLHSGPHQGSATFLYLKTLTTRGNFSVAAIPMDTNLKTLEESSCQGNSPLYVLLSNDATAQTYLKQVTLKSLLSRGRWLMFFSAPSIETFFSNIKISYDCEFFVTQPLINKDKREHGLTLIEIYQEHPSRSLQKHLVAHWTVSGGLNWSAPLLIQRRAHLHGITIRVGLNSEDYAAVAERKCSGDTRFGICEVEYEIWSALQKKLNFTSVFDRPEDDTRTHDINNKSWSGPIAMVLLDQVDIFVKKCAMTSGRIPHMTFISTPFSAKIATYIKKQVSNTSDWRLIALPFSSEFWWEATDPVLNTIYERLIAPNVKMFPKTDIECLQQVCAENRYAATVDSYDARYNDDRLTCKLLAVPRAYFWTPASFVVNKNNSYARLFSYYIERLRSSGILKRLEDNSLPVTTRDSEEPNAQATLEQIWPILIILVTGFVASAICLPAEIFIFRLRNHF</sequence>